<evidence type="ECO:0000256" key="1">
    <source>
        <dbReference type="SAM" id="Phobius"/>
    </source>
</evidence>
<comment type="caution">
    <text evidence="2">The sequence shown here is derived from an EMBL/GenBank/DDBJ whole genome shotgun (WGS) entry which is preliminary data.</text>
</comment>
<proteinExistence type="predicted"/>
<feature type="transmembrane region" description="Helical" evidence="1">
    <location>
        <begin position="116"/>
        <end position="138"/>
    </location>
</feature>
<protein>
    <recommendedName>
        <fullName evidence="4">Transmembrane protein</fullName>
    </recommendedName>
</protein>
<organism evidence="2 3">
    <name type="scientific">Calicophoron daubneyi</name>
    <name type="common">Rumen fluke</name>
    <name type="synonym">Paramphistomum daubneyi</name>
    <dbReference type="NCBI Taxonomy" id="300641"/>
    <lineage>
        <taxon>Eukaryota</taxon>
        <taxon>Metazoa</taxon>
        <taxon>Spiralia</taxon>
        <taxon>Lophotrochozoa</taxon>
        <taxon>Platyhelminthes</taxon>
        <taxon>Trematoda</taxon>
        <taxon>Digenea</taxon>
        <taxon>Plagiorchiida</taxon>
        <taxon>Pronocephalata</taxon>
        <taxon>Paramphistomoidea</taxon>
        <taxon>Paramphistomidae</taxon>
        <taxon>Calicophoron</taxon>
    </lineage>
</organism>
<evidence type="ECO:0000313" key="3">
    <source>
        <dbReference type="Proteomes" id="UP001497525"/>
    </source>
</evidence>
<reference evidence="2" key="1">
    <citation type="submission" date="2024-06" db="EMBL/GenBank/DDBJ databases">
        <authorList>
            <person name="Liu X."/>
            <person name="Lenzi L."/>
            <person name="Haldenby T S."/>
            <person name="Uol C."/>
        </authorList>
    </citation>
    <scope>NUCLEOTIDE SEQUENCE</scope>
</reference>
<keyword evidence="1" id="KW-1133">Transmembrane helix</keyword>
<evidence type="ECO:0008006" key="4">
    <source>
        <dbReference type="Google" id="ProtNLM"/>
    </source>
</evidence>
<accession>A0AAV2TCW9</accession>
<feature type="transmembrane region" description="Helical" evidence="1">
    <location>
        <begin position="58"/>
        <end position="78"/>
    </location>
</feature>
<name>A0AAV2TCW9_CALDB</name>
<dbReference type="EMBL" id="CAXLJL010000179">
    <property type="protein sequence ID" value="CAL5134117.1"/>
    <property type="molecule type" value="Genomic_DNA"/>
</dbReference>
<evidence type="ECO:0000313" key="2">
    <source>
        <dbReference type="EMBL" id="CAL5134117.1"/>
    </source>
</evidence>
<dbReference type="AlphaFoldDB" id="A0AAV2TCW9"/>
<feature type="transmembrane region" description="Helical" evidence="1">
    <location>
        <begin position="20"/>
        <end position="38"/>
    </location>
</feature>
<keyword evidence="1" id="KW-0472">Membrane</keyword>
<keyword evidence="1" id="KW-0812">Transmembrane</keyword>
<sequence length="156" mass="17028">MYEELNRYQPPVTMAERMYVLVSGIASGILTTGSVAGFPKKGSQEVWTFNERTCVYTAFASAGVLLVAHTLYIAALFLKPERKNTLTKVSTILTFASVPTSLCSTIYAAREKNITYLSWLLVGCGLGLLGCLWSAMGFPSVEARCTRPYPARPATN</sequence>
<dbReference type="Proteomes" id="UP001497525">
    <property type="component" value="Unassembled WGS sequence"/>
</dbReference>
<gene>
    <name evidence="2" type="ORF">CDAUBV1_LOCUS7343</name>
</gene>